<dbReference type="OrthoDB" id="3759563at2"/>
<dbReference type="STRING" id="280871.TL10_28215"/>
<comment type="caution">
    <text evidence="1">The sequence shown here is derived from an EMBL/GenBank/DDBJ whole genome shotgun (WGS) entry which is preliminary data.</text>
</comment>
<protein>
    <submittedName>
        <fullName evidence="1">Uncharacterized protein</fullName>
    </submittedName>
</protein>
<dbReference type="AlphaFoldDB" id="A0A0D1LCT5"/>
<reference evidence="1 2" key="1">
    <citation type="submission" date="2015-01" db="EMBL/GenBank/DDBJ databases">
        <title>Genome sequence of Mycobacterium llatzerense and Mycobacterium immunogenum recovered from brain abscess.</title>
        <authorList>
            <person name="Greninger A.L."/>
            <person name="Langelier C."/>
            <person name="Cunningham G."/>
            <person name="Chiu C.Y."/>
            <person name="Miller S."/>
        </authorList>
    </citation>
    <scope>NUCLEOTIDE SEQUENCE [LARGE SCALE GENOMIC DNA]</scope>
    <source>
        <strain evidence="1 2">CLUC14</strain>
    </source>
</reference>
<sequence>MTNFPEPVDDLEPQLEPVAARLLDAQVAFAMQQLRGENYHSLVLDEIEHALLEASEITLSDAVTPTMIKNVAAKYAVQVPVEGGIAELVSEVALRLYQLTATTDTSFGDVIDGRRFGELSAMVVEMGVTQRVLERILSSEAFAEFCVTLVQHSLAESVTEGGKSLARGRVGRIIGGLGARMPQSAVERLELRAEGLARRGARFLLAHTHADENVLADAVNELWRSNLDTPLSSAASAISARDVEDAVVPVYEFWRTFRDTDYFRALLDEGIDHVFEKYGEVSLYELLLDLGVGREDMIEEALRFGPPVIALLDERGYLESVLRRRLIPFYVSDEFRDALAGS</sequence>
<evidence type="ECO:0000313" key="1">
    <source>
        <dbReference type="EMBL" id="KIU13756.1"/>
    </source>
</evidence>
<dbReference type="Proteomes" id="UP000032221">
    <property type="component" value="Unassembled WGS sequence"/>
</dbReference>
<name>A0A0D1LCT5_9MYCO</name>
<proteinExistence type="predicted"/>
<keyword evidence="2" id="KW-1185">Reference proteome</keyword>
<dbReference type="PATRIC" id="fig|280871.6.peg.5851"/>
<evidence type="ECO:0000313" key="2">
    <source>
        <dbReference type="Proteomes" id="UP000032221"/>
    </source>
</evidence>
<gene>
    <name evidence="1" type="ORF">TL10_28215</name>
</gene>
<accession>A0A0D1LCT5</accession>
<organism evidence="1 2">
    <name type="scientific">Mycolicibacterium llatzerense</name>
    <dbReference type="NCBI Taxonomy" id="280871"/>
    <lineage>
        <taxon>Bacteria</taxon>
        <taxon>Bacillati</taxon>
        <taxon>Actinomycetota</taxon>
        <taxon>Actinomycetes</taxon>
        <taxon>Mycobacteriales</taxon>
        <taxon>Mycobacteriaceae</taxon>
        <taxon>Mycolicibacterium</taxon>
    </lineage>
</organism>
<dbReference type="RefSeq" id="WP_043988264.1">
    <property type="nucleotide sequence ID" value="NZ_JXST01000067.1"/>
</dbReference>
<dbReference type="EMBL" id="JXST01000067">
    <property type="protein sequence ID" value="KIU13756.1"/>
    <property type="molecule type" value="Genomic_DNA"/>
</dbReference>